<keyword evidence="1" id="KW-1133">Transmembrane helix</keyword>
<keyword evidence="1" id="KW-0472">Membrane</keyword>
<reference evidence="2 3" key="1">
    <citation type="submission" date="2024-01" db="EMBL/GenBank/DDBJ databases">
        <title>Hyphobacterium bacterium isolated from marine sediment.</title>
        <authorList>
            <person name="Zhao S."/>
        </authorList>
    </citation>
    <scope>NUCLEOTIDE SEQUENCE [LARGE SCALE GENOMIC DNA]</scope>
    <source>
        <strain evidence="2 3">Y60-23</strain>
    </source>
</reference>
<evidence type="ECO:0000256" key="1">
    <source>
        <dbReference type="SAM" id="Phobius"/>
    </source>
</evidence>
<gene>
    <name evidence="2" type="ORF">V0U35_10690</name>
</gene>
<organism evidence="2 3">
    <name type="scientific">Hyphobacterium marinum</name>
    <dbReference type="NCBI Taxonomy" id="3116574"/>
    <lineage>
        <taxon>Bacteria</taxon>
        <taxon>Pseudomonadati</taxon>
        <taxon>Pseudomonadota</taxon>
        <taxon>Alphaproteobacteria</taxon>
        <taxon>Maricaulales</taxon>
        <taxon>Maricaulaceae</taxon>
        <taxon>Hyphobacterium</taxon>
    </lineage>
</organism>
<feature type="transmembrane region" description="Helical" evidence="1">
    <location>
        <begin position="6"/>
        <end position="27"/>
    </location>
</feature>
<sequence length="187" mass="21055">MTAEAIIVTLVITIVGAFVVRGLIWCARYLRRRKRVFLSAPMSEDPKTYEVFRSKIMEIFHALKAAGYDCHSAISSLPNPNNFEQSASNTRDLFKKIRSSKHFILIYIDPTPTGSLVEAGYALAKKRNCIFITTPGSGISNQTSLPWILDGLDHVPQSRNHVRRLKFDTIDAAIAEFQRNAKGVMER</sequence>
<name>A0ABU7M006_9PROT</name>
<evidence type="ECO:0000313" key="2">
    <source>
        <dbReference type="EMBL" id="MEE2567142.1"/>
    </source>
</evidence>
<evidence type="ECO:0000313" key="3">
    <source>
        <dbReference type="Proteomes" id="UP001310692"/>
    </source>
</evidence>
<keyword evidence="3" id="KW-1185">Reference proteome</keyword>
<dbReference type="Proteomes" id="UP001310692">
    <property type="component" value="Unassembled WGS sequence"/>
</dbReference>
<dbReference type="Gene3D" id="3.40.50.450">
    <property type="match status" value="1"/>
</dbReference>
<comment type="caution">
    <text evidence="2">The sequence shown here is derived from an EMBL/GenBank/DDBJ whole genome shotgun (WGS) entry which is preliminary data.</text>
</comment>
<dbReference type="RefSeq" id="WP_330196702.1">
    <property type="nucleotide sequence ID" value="NZ_JAZDRO010000004.1"/>
</dbReference>
<proteinExistence type="predicted"/>
<dbReference type="EMBL" id="JAZDRO010000004">
    <property type="protein sequence ID" value="MEE2567142.1"/>
    <property type="molecule type" value="Genomic_DNA"/>
</dbReference>
<protein>
    <submittedName>
        <fullName evidence="2">Uncharacterized protein</fullName>
    </submittedName>
</protein>
<keyword evidence="1" id="KW-0812">Transmembrane</keyword>
<accession>A0ABU7M006</accession>